<dbReference type="PRINTS" id="PR00337">
    <property type="entry name" value="LEUILEVALBP"/>
</dbReference>
<organism evidence="6 7">
    <name type="scientific">Methylobrevis pamukkalensis</name>
    <dbReference type="NCBI Taxonomy" id="1439726"/>
    <lineage>
        <taxon>Bacteria</taxon>
        <taxon>Pseudomonadati</taxon>
        <taxon>Pseudomonadota</taxon>
        <taxon>Alphaproteobacteria</taxon>
        <taxon>Hyphomicrobiales</taxon>
        <taxon>Pleomorphomonadaceae</taxon>
        <taxon>Methylobrevis</taxon>
    </lineage>
</organism>
<dbReference type="InterPro" id="IPR028081">
    <property type="entry name" value="Leu-bd"/>
</dbReference>
<dbReference type="PANTHER" id="PTHR47151">
    <property type="entry name" value="LEU/ILE/VAL-BINDING ABC TRANSPORTER SUBUNIT"/>
    <property type="match status" value="1"/>
</dbReference>
<keyword evidence="3" id="KW-0732">Signal</keyword>
<comment type="caution">
    <text evidence="6">The sequence shown here is derived from an EMBL/GenBank/DDBJ whole genome shotgun (WGS) entry which is preliminary data.</text>
</comment>
<dbReference type="EMBL" id="MCRJ01000043">
    <property type="protein sequence ID" value="ODN70655.1"/>
    <property type="molecule type" value="Genomic_DNA"/>
</dbReference>
<dbReference type="GO" id="GO:0006865">
    <property type="term" value="P:amino acid transport"/>
    <property type="evidence" value="ECO:0007669"/>
    <property type="project" value="UniProtKB-KW"/>
</dbReference>
<evidence type="ECO:0000313" key="7">
    <source>
        <dbReference type="Proteomes" id="UP000094622"/>
    </source>
</evidence>
<keyword evidence="7" id="KW-1185">Reference proteome</keyword>
<feature type="domain" description="Leucine-binding protein" evidence="5">
    <location>
        <begin position="3"/>
        <end position="210"/>
    </location>
</feature>
<reference evidence="6 7" key="1">
    <citation type="submission" date="2016-07" db="EMBL/GenBank/DDBJ databases">
        <title>Draft Genome Sequence of Methylobrevis pamukkalensis PK2.</title>
        <authorList>
            <person name="Vasilenko O.V."/>
            <person name="Doronina N.V."/>
            <person name="Shmareva M.N."/>
            <person name="Tarlachkov S.V."/>
            <person name="Mustakhimov I."/>
            <person name="Trotsenko Y.A."/>
        </authorList>
    </citation>
    <scope>NUCLEOTIDE SEQUENCE [LARGE SCALE GENOMIC DNA]</scope>
    <source>
        <strain evidence="6 7">PK2</strain>
    </source>
</reference>
<sequence length="330" mass="33249">MAEIRIAVAAPLTGQFAPLGEAAAAGAREVAEGLKTVGGETLVVEVYDDGCDAAKAEALANQLVGRGVKLVVGHLCSGAASAAAQVYADHDIVAISPGAISAKFTDERAGPTIFRLAPRADAQGTFLGRWLADTHRGDDVAFLSDGSGYGQGLADAALAAFREAGGAPSLIETFETGARNYSGLAARLAADGAEVVLIGAYHGDVAQIGYDLGAIGPLPLIVGGDALMLDDFPSVGSAVAARSVFSAPEGLIGADEGHETYRDRAAAAIEVYAAAVAAAGSTDGAAVAAAIAAGRPETVLGEIRFDAKGDSNRPGYALYTWKDGRIVPQP</sequence>
<dbReference type="CDD" id="cd06342">
    <property type="entry name" value="PBP1_ABC_LIVBP-like"/>
    <property type="match status" value="1"/>
</dbReference>
<dbReference type="RefSeq" id="WP_169833548.1">
    <property type="nucleotide sequence ID" value="NZ_MCRJ01000043.1"/>
</dbReference>
<evidence type="ECO:0000256" key="2">
    <source>
        <dbReference type="ARBA" id="ARBA00022448"/>
    </source>
</evidence>
<dbReference type="Proteomes" id="UP000094622">
    <property type="component" value="Unassembled WGS sequence"/>
</dbReference>
<name>A0A1E3H3E2_9HYPH</name>
<dbReference type="Pfam" id="PF13458">
    <property type="entry name" value="Peripla_BP_6"/>
    <property type="match status" value="1"/>
</dbReference>
<accession>A0A1E3H3E2</accession>
<dbReference type="PATRIC" id="fig|1439726.3.peg.2123"/>
<dbReference type="AlphaFoldDB" id="A0A1E3H3E2"/>
<keyword evidence="4" id="KW-0029">Amino-acid transport</keyword>
<comment type="similarity">
    <text evidence="1">Belongs to the leucine-binding protein family.</text>
</comment>
<dbReference type="InterPro" id="IPR000709">
    <property type="entry name" value="Leu_Ile_Val-bd"/>
</dbReference>
<dbReference type="PANTHER" id="PTHR47151:SF2">
    <property type="entry name" value="AMINO ACID BINDING PROTEIN"/>
    <property type="match status" value="1"/>
</dbReference>
<evidence type="ECO:0000313" key="6">
    <source>
        <dbReference type="EMBL" id="ODN70655.1"/>
    </source>
</evidence>
<evidence type="ECO:0000256" key="4">
    <source>
        <dbReference type="ARBA" id="ARBA00022970"/>
    </source>
</evidence>
<keyword evidence="2" id="KW-0813">Transport</keyword>
<protein>
    <recommendedName>
        <fullName evidence="5">Leucine-binding protein domain-containing protein</fullName>
    </recommendedName>
</protein>
<dbReference type="InterPro" id="IPR028082">
    <property type="entry name" value="Peripla_BP_I"/>
</dbReference>
<evidence type="ECO:0000256" key="3">
    <source>
        <dbReference type="ARBA" id="ARBA00022729"/>
    </source>
</evidence>
<gene>
    <name evidence="6" type="ORF">A6302_02007</name>
</gene>
<dbReference type="Gene3D" id="3.40.50.2300">
    <property type="match status" value="2"/>
</dbReference>
<proteinExistence type="inferred from homology"/>
<evidence type="ECO:0000259" key="5">
    <source>
        <dbReference type="Pfam" id="PF13458"/>
    </source>
</evidence>
<evidence type="ECO:0000256" key="1">
    <source>
        <dbReference type="ARBA" id="ARBA00010062"/>
    </source>
</evidence>
<dbReference type="SUPFAM" id="SSF53822">
    <property type="entry name" value="Periplasmic binding protein-like I"/>
    <property type="match status" value="1"/>
</dbReference>